<keyword evidence="2" id="KW-0472">Membrane</keyword>
<feature type="region of interest" description="Disordered" evidence="1">
    <location>
        <begin position="1"/>
        <end position="31"/>
    </location>
</feature>
<evidence type="ECO:0000313" key="6">
    <source>
        <dbReference type="Proteomes" id="UP000255355"/>
    </source>
</evidence>
<name>A0A370H0E1_9NOCA</name>
<dbReference type="Proteomes" id="UP000255355">
    <property type="component" value="Unassembled WGS sequence"/>
</dbReference>
<keyword evidence="2" id="KW-1133">Transmembrane helix</keyword>
<feature type="region of interest" description="Disordered" evidence="1">
    <location>
        <begin position="460"/>
        <end position="480"/>
    </location>
</feature>
<feature type="transmembrane region" description="Helical" evidence="2">
    <location>
        <begin position="104"/>
        <end position="125"/>
    </location>
</feature>
<dbReference type="RefSeq" id="WP_084519143.1">
    <property type="nucleotide sequence ID" value="NZ_QQAZ01000007.1"/>
</dbReference>
<proteinExistence type="predicted"/>
<organism evidence="5 6">
    <name type="scientific">Nocardia mexicana</name>
    <dbReference type="NCBI Taxonomy" id="279262"/>
    <lineage>
        <taxon>Bacteria</taxon>
        <taxon>Bacillati</taxon>
        <taxon>Actinomycetota</taxon>
        <taxon>Actinomycetes</taxon>
        <taxon>Mycobacteriales</taxon>
        <taxon>Nocardiaceae</taxon>
        <taxon>Nocardia</taxon>
    </lineage>
</organism>
<evidence type="ECO:0000256" key="1">
    <source>
        <dbReference type="SAM" id="MobiDB-lite"/>
    </source>
</evidence>
<dbReference type="EMBL" id="QQAZ01000007">
    <property type="protein sequence ID" value="RDI49212.1"/>
    <property type="molecule type" value="Genomic_DNA"/>
</dbReference>
<dbReference type="SUPFAM" id="SSF53474">
    <property type="entry name" value="alpha/beta-Hydrolases"/>
    <property type="match status" value="1"/>
</dbReference>
<feature type="transmembrane region" description="Helical" evidence="2">
    <location>
        <begin position="179"/>
        <end position="199"/>
    </location>
</feature>
<feature type="domain" description="Alpha/beta-hydrolase catalytic" evidence="3">
    <location>
        <begin position="255"/>
        <end position="399"/>
    </location>
</feature>
<protein>
    <submittedName>
        <fullName evidence="5">Putative membrane protein</fullName>
    </submittedName>
</protein>
<gene>
    <name evidence="5" type="ORF">DFR68_107340</name>
</gene>
<feature type="domain" description="Alpha/beta-hydrolase catalytic" evidence="3">
    <location>
        <begin position="408"/>
        <end position="472"/>
    </location>
</feature>
<evidence type="ECO:0000259" key="3">
    <source>
        <dbReference type="Pfam" id="PF10081"/>
    </source>
</evidence>
<dbReference type="Pfam" id="PF15420">
    <property type="entry name" value="Abhydrolase_9_N"/>
    <property type="match status" value="1"/>
</dbReference>
<comment type="caution">
    <text evidence="5">The sequence shown here is derived from an EMBL/GenBank/DDBJ whole genome shotgun (WGS) entry which is preliminary data.</text>
</comment>
<accession>A0A370H0E1</accession>
<feature type="compositionally biased region" description="Basic and acidic residues" evidence="1">
    <location>
        <begin position="7"/>
        <end position="19"/>
    </location>
</feature>
<evidence type="ECO:0000313" key="5">
    <source>
        <dbReference type="EMBL" id="RDI49212.1"/>
    </source>
</evidence>
<sequence>MTTTLVRPEDHRAEPERHRSAPPHHRPAPPRRRLLAALRTPPRIGTSLALTLGTAASLTPGLLPRTAAAQAILTALLVTIALTVAGIARIIGRRLGFDINHRLAAYRIPVALTGTLMVSGAVVLAQQWQNRLRDAMGVAAVGADHWLRCGVGAVLIVVVLVGIARGIRWLVRRLGRLRSVGLAVVAALATQVVLLPTVVDWRRSADATANAFVDSTLVQPVSLTRSGSAASEVSWASLGAEGRKFVAGSPSRAARVYVGLNSAPDLKSRVALAIRELDNSGAWNRANLVVMIPTGSGWIDANAARGLDERFGGDVALLGMQYSQAPSWATFVFGRSAAEESARTLFTAVEQRIAALPHKPRLYIYGQSLGATAGSALFADDADQQRRVCAALWAGPPAGRVHHGNATILANSSDPVVQWSPELLWHAPDPAGTRSDAPRPPWIPLLSFVQTSADLLTALNPPPGHGHRYGTDQGTAMGNC</sequence>
<evidence type="ECO:0000256" key="2">
    <source>
        <dbReference type="SAM" id="Phobius"/>
    </source>
</evidence>
<dbReference type="AlphaFoldDB" id="A0A370H0E1"/>
<dbReference type="InterPro" id="IPR029058">
    <property type="entry name" value="AB_hydrolase_fold"/>
</dbReference>
<keyword evidence="2" id="KW-0812">Transmembrane</keyword>
<dbReference type="InterPro" id="IPR027787">
    <property type="entry name" value="Alpha/beta-hydrolase_catalytic"/>
</dbReference>
<dbReference type="InterPro" id="IPR027788">
    <property type="entry name" value="Alpha/beta-hydrolase_N_dom"/>
</dbReference>
<feature type="domain" description="Alpha/beta-hydrolase N-terminal" evidence="4">
    <location>
        <begin position="58"/>
        <end position="250"/>
    </location>
</feature>
<dbReference type="OrthoDB" id="4397445at2"/>
<feature type="transmembrane region" description="Helical" evidence="2">
    <location>
        <begin position="145"/>
        <end position="167"/>
    </location>
</feature>
<evidence type="ECO:0000259" key="4">
    <source>
        <dbReference type="Pfam" id="PF15420"/>
    </source>
</evidence>
<reference evidence="5 6" key="1">
    <citation type="submission" date="2018-07" db="EMBL/GenBank/DDBJ databases">
        <title>Genomic Encyclopedia of Type Strains, Phase IV (KMG-IV): sequencing the most valuable type-strain genomes for metagenomic binning, comparative biology and taxonomic classification.</title>
        <authorList>
            <person name="Goeker M."/>
        </authorList>
    </citation>
    <scope>NUCLEOTIDE SEQUENCE [LARGE SCALE GENOMIC DNA]</scope>
    <source>
        <strain evidence="5 6">DSM 44952</strain>
    </source>
</reference>
<keyword evidence="6" id="KW-1185">Reference proteome</keyword>
<feature type="compositionally biased region" description="Basic residues" evidence="1">
    <location>
        <begin position="20"/>
        <end position="31"/>
    </location>
</feature>
<dbReference type="STRING" id="1210089.GCA_001613165_00830"/>
<feature type="transmembrane region" description="Helical" evidence="2">
    <location>
        <begin position="67"/>
        <end position="92"/>
    </location>
</feature>
<dbReference type="Pfam" id="PF10081">
    <property type="entry name" value="Abhydrolase_9"/>
    <property type="match status" value="2"/>
</dbReference>